<dbReference type="RefSeq" id="WP_088520206.1">
    <property type="nucleotide sequence ID" value="NZ_FYDG01000003.1"/>
</dbReference>
<dbReference type="EMBL" id="FYDG01000003">
    <property type="protein sequence ID" value="SNB68523.1"/>
    <property type="molecule type" value="Genomic_DNA"/>
</dbReference>
<reference evidence="2" key="1">
    <citation type="submission" date="2017-06" db="EMBL/GenBank/DDBJ databases">
        <authorList>
            <person name="Varghese N."/>
            <person name="Submissions S."/>
        </authorList>
    </citation>
    <scope>NUCLEOTIDE SEQUENCE [LARGE SCALE GENOMIC DNA]</scope>
    <source>
        <strain evidence="2">DSM 137</strain>
    </source>
</reference>
<proteinExistence type="predicted"/>
<protein>
    <submittedName>
        <fullName evidence="1">Uncharacterized protein</fullName>
    </submittedName>
</protein>
<dbReference type="AlphaFoldDB" id="A0A212R8Q8"/>
<accession>A0A212R8Q8</accession>
<organism evidence="1 2">
    <name type="scientific">Rhodoblastus acidophilus</name>
    <name type="common">Rhodopseudomonas acidophila</name>
    <dbReference type="NCBI Taxonomy" id="1074"/>
    <lineage>
        <taxon>Bacteria</taxon>
        <taxon>Pseudomonadati</taxon>
        <taxon>Pseudomonadota</taxon>
        <taxon>Alphaproteobacteria</taxon>
        <taxon>Hyphomicrobiales</taxon>
        <taxon>Rhodoblastaceae</taxon>
        <taxon>Rhodoblastus</taxon>
    </lineage>
</organism>
<dbReference type="Proteomes" id="UP000198418">
    <property type="component" value="Unassembled WGS sequence"/>
</dbReference>
<evidence type="ECO:0000313" key="2">
    <source>
        <dbReference type="Proteomes" id="UP000198418"/>
    </source>
</evidence>
<dbReference type="OrthoDB" id="8226336at2"/>
<gene>
    <name evidence="1" type="ORF">SAMN06265338_10375</name>
</gene>
<evidence type="ECO:0000313" key="1">
    <source>
        <dbReference type="EMBL" id="SNB68523.1"/>
    </source>
</evidence>
<sequence length="142" mass="15554">MSEQWDFQIRATLTDRAAELICEGGAAPELAPLVAVAERHQAQIRNQYDAFAEFVAEAEANGETQTPLYKWTRVTIDDPVKAAKHKKIVTFYVNGEEVYARNAAEALEADLLPLVGGPLVTKVNKYDSNPANNPQPPAQFGA</sequence>
<name>A0A212R8Q8_RHOAC</name>
<keyword evidence="2" id="KW-1185">Reference proteome</keyword>